<protein>
    <submittedName>
        <fullName evidence="1">HAD hydrolase-like protein</fullName>
    </submittedName>
</protein>
<dbReference type="EMBL" id="JAAMOW010000002">
    <property type="protein sequence ID" value="NGY03859.1"/>
    <property type="molecule type" value="Genomic_DNA"/>
</dbReference>
<keyword evidence="1" id="KW-0378">Hydrolase</keyword>
<accession>A0A6M2BP61</accession>
<dbReference type="AlphaFoldDB" id="A0A6M2BP61"/>
<dbReference type="GO" id="GO:0004713">
    <property type="term" value="F:protein tyrosine kinase activity"/>
    <property type="evidence" value="ECO:0007669"/>
    <property type="project" value="TreeGrafter"/>
</dbReference>
<organism evidence="1 2">
    <name type="scientific">Solimonas terrae</name>
    <dbReference type="NCBI Taxonomy" id="1396819"/>
    <lineage>
        <taxon>Bacteria</taxon>
        <taxon>Pseudomonadati</taxon>
        <taxon>Pseudomonadota</taxon>
        <taxon>Gammaproteobacteria</taxon>
        <taxon>Nevskiales</taxon>
        <taxon>Nevskiaceae</taxon>
        <taxon>Solimonas</taxon>
    </lineage>
</organism>
<dbReference type="InterPro" id="IPR023214">
    <property type="entry name" value="HAD_sf"/>
</dbReference>
<comment type="caution">
    <text evidence="1">The sequence shown here is derived from an EMBL/GenBank/DDBJ whole genome shotgun (WGS) entry which is preliminary data.</text>
</comment>
<dbReference type="InterPro" id="IPR023198">
    <property type="entry name" value="PGP-like_dom2"/>
</dbReference>
<dbReference type="GO" id="GO:0005829">
    <property type="term" value="C:cytosol"/>
    <property type="evidence" value="ECO:0007669"/>
    <property type="project" value="TreeGrafter"/>
</dbReference>
<dbReference type="Proteomes" id="UP000472676">
    <property type="component" value="Unassembled WGS sequence"/>
</dbReference>
<dbReference type="InterPro" id="IPR036412">
    <property type="entry name" value="HAD-like_sf"/>
</dbReference>
<dbReference type="Gene3D" id="3.40.50.1000">
    <property type="entry name" value="HAD superfamily/HAD-like"/>
    <property type="match status" value="1"/>
</dbReference>
<dbReference type="SUPFAM" id="SSF56784">
    <property type="entry name" value="HAD-like"/>
    <property type="match status" value="1"/>
</dbReference>
<evidence type="ECO:0000313" key="1">
    <source>
        <dbReference type="EMBL" id="NGY03859.1"/>
    </source>
</evidence>
<proteinExistence type="predicted"/>
<dbReference type="InterPro" id="IPR041492">
    <property type="entry name" value="HAD_2"/>
</dbReference>
<dbReference type="Pfam" id="PF13419">
    <property type="entry name" value="HAD_2"/>
    <property type="match status" value="1"/>
</dbReference>
<dbReference type="GO" id="GO:0016791">
    <property type="term" value="F:phosphatase activity"/>
    <property type="evidence" value="ECO:0007669"/>
    <property type="project" value="UniProtKB-ARBA"/>
</dbReference>
<dbReference type="FunFam" id="3.40.50.1000:FF:000022">
    <property type="entry name" value="Phosphoglycolate phosphatase"/>
    <property type="match status" value="1"/>
</dbReference>
<dbReference type="PANTHER" id="PTHR43434">
    <property type="entry name" value="PHOSPHOGLYCOLATE PHOSPHATASE"/>
    <property type="match status" value="1"/>
</dbReference>
<gene>
    <name evidence="1" type="ORF">G7Y85_03715</name>
</gene>
<sequence>MSRAVRHVLLDLDGTLTDSEEGIVRSMRHALLTMQRPVPDDAALRRLIGPPTHETFRRLLGTDDMGSIDEAVRLYRERYARVGLFENRLYPGVAEMLEALRMLDCTLFLATSKPIVYARRIVAHYGLTAHFAGLHGAEFDGTRADKTELIGHLLETERLDPEHCLMVGDRKHDILGARANGVRTCSARWGYGEPDEIRAAAPDFECFAAGELPTVVRMLIAQASS</sequence>
<name>A0A6M2BP61_9GAMM</name>
<dbReference type="InterPro" id="IPR050155">
    <property type="entry name" value="HAD-like_hydrolase_sf"/>
</dbReference>
<keyword evidence="2" id="KW-1185">Reference proteome</keyword>
<dbReference type="PANTHER" id="PTHR43434:SF20">
    <property type="entry name" value="5'-NUCLEOTIDASE"/>
    <property type="match status" value="1"/>
</dbReference>
<dbReference type="RefSeq" id="WP_166252003.1">
    <property type="nucleotide sequence ID" value="NZ_JAAMOW010000002.1"/>
</dbReference>
<reference evidence="1 2" key="1">
    <citation type="journal article" date="2014" name="Int. J. Syst. Evol. Microbiol.">
        <title>Solimonas terrae sp. nov., isolated from soil.</title>
        <authorList>
            <person name="Kim S.J."/>
            <person name="Moon J.Y."/>
            <person name="Weon H.Y."/>
            <person name="Ahn J.H."/>
            <person name="Chen W.M."/>
            <person name="Kwon S.W."/>
        </authorList>
    </citation>
    <scope>NUCLEOTIDE SEQUENCE [LARGE SCALE GENOMIC DNA]</scope>
    <source>
        <strain evidence="1 2">KIS83-12</strain>
    </source>
</reference>
<evidence type="ECO:0000313" key="2">
    <source>
        <dbReference type="Proteomes" id="UP000472676"/>
    </source>
</evidence>
<dbReference type="Gene3D" id="1.10.150.240">
    <property type="entry name" value="Putative phosphatase, domain 2"/>
    <property type="match status" value="1"/>
</dbReference>